<dbReference type="KEGG" id="mbe:MBM_09655"/>
<keyword evidence="3" id="KW-1185">Reference proteome</keyword>
<feature type="region of interest" description="Disordered" evidence="1">
    <location>
        <begin position="28"/>
        <end position="66"/>
    </location>
</feature>
<gene>
    <name evidence="2" type="ORF">MBM_09655</name>
</gene>
<organism evidence="2 3">
    <name type="scientific">Marssonina brunnea f. sp. multigermtubi (strain MB_m1)</name>
    <name type="common">Marssonina leaf spot fungus</name>
    <dbReference type="NCBI Taxonomy" id="1072389"/>
    <lineage>
        <taxon>Eukaryota</taxon>
        <taxon>Fungi</taxon>
        <taxon>Dikarya</taxon>
        <taxon>Ascomycota</taxon>
        <taxon>Pezizomycotina</taxon>
        <taxon>Leotiomycetes</taxon>
        <taxon>Helotiales</taxon>
        <taxon>Drepanopezizaceae</taxon>
        <taxon>Drepanopeziza</taxon>
    </lineage>
</organism>
<sequence>MPLKTLAQIASTAKANATKAAKRAALLAAKKKKAPARAQTQPEHENAKEVEERGAPRTREPWFMGQKRGMREYEEYEGKKEGSSLAHVRCVQETWRVVTYSKKDVIAIAKNTYNFMNLSRLS</sequence>
<reference evidence="2 3" key="1">
    <citation type="journal article" date="2012" name="BMC Genomics">
        <title>Sequencing the genome of Marssonina brunnea reveals fungus-poplar co-evolution.</title>
        <authorList>
            <person name="Zhu S."/>
            <person name="Cao Y.-Z."/>
            <person name="Jiang C."/>
            <person name="Tan B.-Y."/>
            <person name="Wang Z."/>
            <person name="Feng S."/>
            <person name="Zhang L."/>
            <person name="Su X.-H."/>
            <person name="Brejova B."/>
            <person name="Vinar T."/>
            <person name="Xu M."/>
            <person name="Wang M.-X."/>
            <person name="Zhang S.-G."/>
            <person name="Huang M.-R."/>
            <person name="Wu R."/>
            <person name="Zhou Y."/>
        </authorList>
    </citation>
    <scope>NUCLEOTIDE SEQUENCE [LARGE SCALE GENOMIC DNA]</scope>
    <source>
        <strain evidence="2 3">MB_m1</strain>
    </source>
</reference>
<evidence type="ECO:0000256" key="1">
    <source>
        <dbReference type="SAM" id="MobiDB-lite"/>
    </source>
</evidence>
<feature type="compositionally biased region" description="Basic and acidic residues" evidence="1">
    <location>
        <begin position="42"/>
        <end position="60"/>
    </location>
</feature>
<dbReference type="AlphaFoldDB" id="K1WH95"/>
<dbReference type="Proteomes" id="UP000006753">
    <property type="component" value="Unassembled WGS sequence"/>
</dbReference>
<accession>K1WH95</accession>
<evidence type="ECO:0000313" key="3">
    <source>
        <dbReference type="Proteomes" id="UP000006753"/>
    </source>
</evidence>
<dbReference type="InParanoid" id="K1WH95"/>
<name>K1WH95_MARBU</name>
<proteinExistence type="predicted"/>
<dbReference type="HOGENOM" id="CLU_2027225_0_0_1"/>
<protein>
    <submittedName>
        <fullName evidence="2">Uncharacterized protein</fullName>
    </submittedName>
</protein>
<dbReference type="EMBL" id="JH921462">
    <property type="protein sequence ID" value="EKD12156.1"/>
    <property type="molecule type" value="Genomic_DNA"/>
</dbReference>
<evidence type="ECO:0000313" key="2">
    <source>
        <dbReference type="EMBL" id="EKD12156.1"/>
    </source>
</evidence>